<evidence type="ECO:0000256" key="1">
    <source>
        <dbReference type="ARBA" id="ARBA00004167"/>
    </source>
</evidence>
<keyword evidence="5 6" id="KW-0472">Membrane</keyword>
<feature type="transmembrane region" description="Helical" evidence="6">
    <location>
        <begin position="283"/>
        <end position="304"/>
    </location>
</feature>
<dbReference type="EMBL" id="CP097510">
    <property type="protein sequence ID" value="URE31221.1"/>
    <property type="molecule type" value="Genomic_DNA"/>
</dbReference>
<evidence type="ECO:0000256" key="4">
    <source>
        <dbReference type="ARBA" id="ARBA00022989"/>
    </source>
</evidence>
<organism evidence="7 8">
    <name type="scientific">Musa troglodytarum</name>
    <name type="common">fe'i banana</name>
    <dbReference type="NCBI Taxonomy" id="320322"/>
    <lineage>
        <taxon>Eukaryota</taxon>
        <taxon>Viridiplantae</taxon>
        <taxon>Streptophyta</taxon>
        <taxon>Embryophyta</taxon>
        <taxon>Tracheophyta</taxon>
        <taxon>Spermatophyta</taxon>
        <taxon>Magnoliopsida</taxon>
        <taxon>Liliopsida</taxon>
        <taxon>Zingiberales</taxon>
        <taxon>Musaceae</taxon>
        <taxon>Musa</taxon>
    </lineage>
</organism>
<evidence type="ECO:0000256" key="3">
    <source>
        <dbReference type="ARBA" id="ARBA00022729"/>
    </source>
</evidence>
<comment type="subcellular location">
    <subcellularLocation>
        <location evidence="1">Membrane</location>
        <topology evidence="1">Single-pass membrane protein</topology>
    </subcellularLocation>
</comment>
<evidence type="ECO:0000256" key="2">
    <source>
        <dbReference type="ARBA" id="ARBA00022692"/>
    </source>
</evidence>
<gene>
    <name evidence="7" type="ORF">MUK42_06395</name>
</gene>
<keyword evidence="8" id="KW-1185">Reference proteome</keyword>
<name>A0A9E7KVR3_9LILI</name>
<dbReference type="PANTHER" id="PTHR15071:SF0">
    <property type="entry name" value="MANNOSE 6-PHOSPHATE RECEPTOR-LIKE PROTEIN 1"/>
    <property type="match status" value="1"/>
</dbReference>
<protein>
    <recommendedName>
        <fullName evidence="9">Autophagy-related protein 27</fullName>
    </recommendedName>
</protein>
<keyword evidence="2 6" id="KW-0812">Transmembrane</keyword>
<evidence type="ECO:0000256" key="6">
    <source>
        <dbReference type="SAM" id="Phobius"/>
    </source>
</evidence>
<keyword evidence="4 6" id="KW-1133">Transmembrane helix</keyword>
<dbReference type="OrthoDB" id="29460at2759"/>
<proteinExistence type="predicted"/>
<evidence type="ECO:0008006" key="9">
    <source>
        <dbReference type="Google" id="ProtNLM"/>
    </source>
</evidence>
<dbReference type="InterPro" id="IPR018939">
    <property type="entry name" value="Autophagy-rel_prot_27"/>
</dbReference>
<dbReference type="PANTHER" id="PTHR15071">
    <property type="entry name" value="MANNOSE-6-PHOSPHATE RECEPTOR FAMILY MEMBER"/>
    <property type="match status" value="1"/>
</dbReference>
<dbReference type="Pfam" id="PF09451">
    <property type="entry name" value="ATG27"/>
    <property type="match status" value="1"/>
</dbReference>
<dbReference type="AlphaFoldDB" id="A0A9E7KVR3"/>
<dbReference type="Proteomes" id="UP001055439">
    <property type="component" value="Chromosome 8"/>
</dbReference>
<reference evidence="7" key="1">
    <citation type="submission" date="2022-05" db="EMBL/GenBank/DDBJ databases">
        <title>The Musa troglodytarum L. genome provides insights into the mechanism of non-climacteric behaviour and enrichment of carotenoids.</title>
        <authorList>
            <person name="Wang J."/>
        </authorList>
    </citation>
    <scope>NUCLEOTIDE SEQUENCE</scope>
    <source>
        <tissue evidence="7">Leaf</tissue>
    </source>
</reference>
<evidence type="ECO:0000313" key="7">
    <source>
        <dbReference type="EMBL" id="URE31221.1"/>
    </source>
</evidence>
<dbReference type="GO" id="GO:0000139">
    <property type="term" value="C:Golgi membrane"/>
    <property type="evidence" value="ECO:0007669"/>
    <property type="project" value="UniProtKB-SubCell"/>
</dbReference>
<evidence type="ECO:0000256" key="5">
    <source>
        <dbReference type="ARBA" id="ARBA00023136"/>
    </source>
</evidence>
<evidence type="ECO:0000313" key="8">
    <source>
        <dbReference type="Proteomes" id="UP001055439"/>
    </source>
</evidence>
<accession>A0A9E7KVR3</accession>
<sequence>MAKHVSESCISAKEGRLAMAEHVPESCISTKKGRPAKAELSLRGPRFDEIARVSEVYKSGPRLGASHKGAAPERGILALEMPARDGVALGLLVASILWLVPRPSQGGGGTCELSVRHSDVLYDYSLASPTDKFPHGVLSEDGFYKVTVNETSLWFQICDQMIFNHDPPRCSDCQDCGGPSRCGTMCSALVANSIGGYFVCTAIGRASNLNVALIDQNSPQKGVVVKTSSIGSKVNCSLSVSVFCDSNEAQVSDTFNITGNCDYAVVLRHPSGCAKVIYVNGKGWGWFGTLMMIILCLLVGYVLVGTIYRFFFLGIQGIEAIPNLDFWLSLPYRAKSMLRGLVRRFTRDSQGSYAPVNY</sequence>
<keyword evidence="3" id="KW-0732">Signal</keyword>